<dbReference type="InterPro" id="IPR036974">
    <property type="entry name" value="PUA_sf"/>
</dbReference>
<feature type="domain" description="Pseudouridine synthase II N-terminal" evidence="6">
    <location>
        <begin position="35"/>
        <end position="195"/>
    </location>
</feature>
<evidence type="ECO:0000256" key="1">
    <source>
        <dbReference type="ARBA" id="ARBA00000385"/>
    </source>
</evidence>
<dbReference type="EC" id="5.4.99.25" evidence="5"/>
<dbReference type="HAMAP" id="MF_01080">
    <property type="entry name" value="TruB_bact"/>
    <property type="match status" value="1"/>
</dbReference>
<keyword evidence="3 5" id="KW-0819">tRNA processing</keyword>
<comment type="catalytic activity">
    <reaction evidence="1 5">
        <text>uridine(55) in tRNA = pseudouridine(55) in tRNA</text>
        <dbReference type="Rhea" id="RHEA:42532"/>
        <dbReference type="Rhea" id="RHEA-COMP:10101"/>
        <dbReference type="Rhea" id="RHEA-COMP:10102"/>
        <dbReference type="ChEBI" id="CHEBI:65314"/>
        <dbReference type="ChEBI" id="CHEBI:65315"/>
        <dbReference type="EC" id="5.4.99.25"/>
    </reaction>
</comment>
<evidence type="ECO:0000259" key="7">
    <source>
        <dbReference type="Pfam" id="PF09142"/>
    </source>
</evidence>
<dbReference type="Proteomes" id="UP001160334">
    <property type="component" value="Unassembled WGS sequence"/>
</dbReference>
<dbReference type="InterPro" id="IPR020103">
    <property type="entry name" value="PsdUridine_synth_cat_dom_sf"/>
</dbReference>
<dbReference type="PANTHER" id="PTHR13767">
    <property type="entry name" value="TRNA-PSEUDOURIDINE SYNTHASE"/>
    <property type="match status" value="1"/>
</dbReference>
<dbReference type="PANTHER" id="PTHR13767:SF2">
    <property type="entry name" value="PSEUDOURIDYLATE SYNTHASE TRUB1"/>
    <property type="match status" value="1"/>
</dbReference>
<dbReference type="InterPro" id="IPR015225">
    <property type="entry name" value="tRNA_psdUridine_synth_fam2_C"/>
</dbReference>
<keyword evidence="10" id="KW-1185">Reference proteome</keyword>
<evidence type="ECO:0000256" key="3">
    <source>
        <dbReference type="ARBA" id="ARBA00022694"/>
    </source>
</evidence>
<dbReference type="InterPro" id="IPR002501">
    <property type="entry name" value="PsdUridine_synth_N"/>
</dbReference>
<comment type="function">
    <text evidence="5">Responsible for synthesis of pseudouridine from uracil-55 in the psi GC loop of transfer RNAs.</text>
</comment>
<evidence type="ECO:0000259" key="6">
    <source>
        <dbReference type="Pfam" id="PF01509"/>
    </source>
</evidence>
<feature type="domain" description="tRNA pseudouridine synthase II TruB subfamily 2 C-terminal" evidence="7">
    <location>
        <begin position="252"/>
        <end position="307"/>
    </location>
</feature>
<dbReference type="CDD" id="cd02573">
    <property type="entry name" value="PseudoU_synth_EcTruB"/>
    <property type="match status" value="1"/>
</dbReference>
<evidence type="ECO:0000259" key="8">
    <source>
        <dbReference type="Pfam" id="PF16198"/>
    </source>
</evidence>
<organism evidence="9 10">
    <name type="scientific">Prescottella agglutinans</name>
    <dbReference type="NCBI Taxonomy" id="1644129"/>
    <lineage>
        <taxon>Bacteria</taxon>
        <taxon>Bacillati</taxon>
        <taxon>Actinomycetota</taxon>
        <taxon>Actinomycetes</taxon>
        <taxon>Mycobacteriales</taxon>
        <taxon>Nocardiaceae</taxon>
        <taxon>Prescottella</taxon>
    </lineage>
</organism>
<feature type="domain" description="tRNA pseudouridylate synthase B C-terminal" evidence="8">
    <location>
        <begin position="196"/>
        <end position="236"/>
    </location>
</feature>
<evidence type="ECO:0000313" key="10">
    <source>
        <dbReference type="Proteomes" id="UP001160334"/>
    </source>
</evidence>
<dbReference type="InterPro" id="IPR032819">
    <property type="entry name" value="TruB_C"/>
</dbReference>
<evidence type="ECO:0000256" key="2">
    <source>
        <dbReference type="ARBA" id="ARBA00005642"/>
    </source>
</evidence>
<dbReference type="RefSeq" id="WP_280761157.1">
    <property type="nucleotide sequence ID" value="NZ_JARXVC010000007.1"/>
</dbReference>
<dbReference type="SUPFAM" id="SSF55120">
    <property type="entry name" value="Pseudouridine synthase"/>
    <property type="match status" value="1"/>
</dbReference>
<dbReference type="InterPro" id="IPR015947">
    <property type="entry name" value="PUA-like_sf"/>
</dbReference>
<evidence type="ECO:0000256" key="5">
    <source>
        <dbReference type="HAMAP-Rule" id="MF_01080"/>
    </source>
</evidence>
<reference evidence="9 10" key="1">
    <citation type="submission" date="2023-04" db="EMBL/GenBank/DDBJ databases">
        <title>Forest soil microbial communities from Buena Vista Peninsula, Colon Province, Panama.</title>
        <authorList>
            <person name="Bouskill N."/>
        </authorList>
    </citation>
    <scope>NUCLEOTIDE SEQUENCE [LARGE SCALE GENOMIC DNA]</scope>
    <source>
        <strain evidence="9 10">CFH S0262</strain>
    </source>
</reference>
<comment type="caution">
    <text evidence="9">The sequence shown here is derived from an EMBL/GenBank/DDBJ whole genome shotgun (WGS) entry which is preliminary data.</text>
</comment>
<dbReference type="SUPFAM" id="SSF88697">
    <property type="entry name" value="PUA domain-like"/>
    <property type="match status" value="1"/>
</dbReference>
<comment type="similarity">
    <text evidence="2 5">Belongs to the pseudouridine synthase TruB family. Type 1 subfamily.</text>
</comment>
<dbReference type="InterPro" id="IPR014780">
    <property type="entry name" value="tRNA_psdUridine_synth_TruB"/>
</dbReference>
<sequence>MPKSQKPSSGLVGAGLLIVDKDAGMTSHDVVSRCRKLLNTRKVGHAGTLDPMATGVLVLGVERATKLLGLLALTTKSYSATIRLGQSTSTDDAEGETLTLTGASGITDEQIAAEIARLTGDIQQVPATVSAIKVDGKRAHAMVRDGEEVKLAARPVTVSRFDVLARRDVQSDDGADAPAFVDLDVEVDCSSGTYIRALARDLGAALGVGGHLTALRRTAVGPFTLEHARTLEQLAENPDVSLDIDEAAQTAFPHRQISADEAESISQGRWLEPIGSKEIYAAIDPSGHTIALIQERGKRASSVMVVRPATLR</sequence>
<gene>
    <name evidence="5" type="primary">truB</name>
    <name evidence="9" type="ORF">M2280_003066</name>
</gene>
<evidence type="ECO:0000313" key="9">
    <source>
        <dbReference type="EMBL" id="MDH6281844.1"/>
    </source>
</evidence>
<dbReference type="Pfam" id="PF16198">
    <property type="entry name" value="TruB_C_2"/>
    <property type="match status" value="1"/>
</dbReference>
<feature type="active site" description="Nucleophile" evidence="5">
    <location>
        <position position="50"/>
    </location>
</feature>
<dbReference type="Pfam" id="PF09142">
    <property type="entry name" value="TruB_C"/>
    <property type="match status" value="1"/>
</dbReference>
<keyword evidence="4 5" id="KW-0413">Isomerase</keyword>
<dbReference type="Gene3D" id="3.30.2350.10">
    <property type="entry name" value="Pseudouridine synthase"/>
    <property type="match status" value="1"/>
</dbReference>
<accession>A0ABT6MEN2</accession>
<proteinExistence type="inferred from homology"/>
<dbReference type="Gene3D" id="2.30.130.10">
    <property type="entry name" value="PUA domain"/>
    <property type="match status" value="1"/>
</dbReference>
<protein>
    <recommendedName>
        <fullName evidence="5">tRNA pseudouridine synthase B</fullName>
        <ecNumber evidence="5">5.4.99.25</ecNumber>
    </recommendedName>
    <alternativeName>
        <fullName evidence="5">tRNA pseudouridine(55) synthase</fullName>
        <shortName evidence="5">Psi55 synthase</shortName>
    </alternativeName>
    <alternativeName>
        <fullName evidence="5">tRNA pseudouridylate synthase</fullName>
    </alternativeName>
    <alternativeName>
        <fullName evidence="5">tRNA-uridine isomerase</fullName>
    </alternativeName>
</protein>
<dbReference type="NCBIfam" id="TIGR00431">
    <property type="entry name" value="TruB"/>
    <property type="match status" value="1"/>
</dbReference>
<dbReference type="Pfam" id="PF01509">
    <property type="entry name" value="TruB_N"/>
    <property type="match status" value="1"/>
</dbReference>
<evidence type="ECO:0000256" key="4">
    <source>
        <dbReference type="ARBA" id="ARBA00023235"/>
    </source>
</evidence>
<name>A0ABT6MEN2_9NOCA</name>
<dbReference type="GO" id="GO:0160148">
    <property type="term" value="F:tRNA pseudouridine(55) synthase activity"/>
    <property type="evidence" value="ECO:0007669"/>
    <property type="project" value="UniProtKB-EC"/>
</dbReference>
<dbReference type="EMBL" id="JARXVC010000007">
    <property type="protein sequence ID" value="MDH6281844.1"/>
    <property type="molecule type" value="Genomic_DNA"/>
</dbReference>